<evidence type="ECO:0000313" key="1">
    <source>
        <dbReference type="EMBL" id="KAJ9100467.1"/>
    </source>
</evidence>
<dbReference type="Proteomes" id="UP001227268">
    <property type="component" value="Unassembled WGS sequence"/>
</dbReference>
<gene>
    <name evidence="1" type="ORF">QFC21_003506</name>
</gene>
<reference evidence="1" key="1">
    <citation type="submission" date="2023-04" db="EMBL/GenBank/DDBJ databases">
        <title>Draft Genome sequencing of Naganishia species isolated from polar environments using Oxford Nanopore Technology.</title>
        <authorList>
            <person name="Leo P."/>
            <person name="Venkateswaran K."/>
        </authorList>
    </citation>
    <scope>NUCLEOTIDE SEQUENCE</scope>
    <source>
        <strain evidence="1">MNA-CCFEE 5423</strain>
    </source>
</reference>
<evidence type="ECO:0000313" key="2">
    <source>
        <dbReference type="Proteomes" id="UP001227268"/>
    </source>
</evidence>
<accession>A0ACC2VNH7</accession>
<protein>
    <submittedName>
        <fullName evidence="1">Uncharacterized protein</fullName>
    </submittedName>
</protein>
<name>A0ACC2VNH7_9TREE</name>
<comment type="caution">
    <text evidence="1">The sequence shown here is derived from an EMBL/GenBank/DDBJ whole genome shotgun (WGS) entry which is preliminary data.</text>
</comment>
<organism evidence="1 2">
    <name type="scientific">Naganishia friedmannii</name>
    <dbReference type="NCBI Taxonomy" id="89922"/>
    <lineage>
        <taxon>Eukaryota</taxon>
        <taxon>Fungi</taxon>
        <taxon>Dikarya</taxon>
        <taxon>Basidiomycota</taxon>
        <taxon>Agaricomycotina</taxon>
        <taxon>Tremellomycetes</taxon>
        <taxon>Filobasidiales</taxon>
        <taxon>Filobasidiaceae</taxon>
        <taxon>Naganishia</taxon>
    </lineage>
</organism>
<keyword evidence="2" id="KW-1185">Reference proteome</keyword>
<proteinExistence type="predicted"/>
<sequence>MFNNDVESDDEPSIVPMKVEKSVFLPDGQRWDDVSAGTIVVSTGWHLTGKDTSLQSSYEAKHSIEFGAGITAEQTYPGLSWNEDLKSLDEEAQAERQDAMTKWKESFKRIASEWIGLAAVFHQPRKAGSQMEFSYTERAAGHEVRTRGSPMAAAPQRARHRIELPFQGSLAEKINVYIEMLVKDSSVKFGAKDVLENNVIIDRLRLSLIVDVFARNLACGPFDVVIDNPLMEDDFQEEY</sequence>
<dbReference type="EMBL" id="JASBWT010000011">
    <property type="protein sequence ID" value="KAJ9100467.1"/>
    <property type="molecule type" value="Genomic_DNA"/>
</dbReference>